<keyword evidence="4 7" id="KW-0853">WD repeat</keyword>
<feature type="repeat" description="WD" evidence="7">
    <location>
        <begin position="731"/>
        <end position="756"/>
    </location>
</feature>
<dbReference type="PROSITE" id="PS50082">
    <property type="entry name" value="WD_REPEATS_2"/>
    <property type="match status" value="2"/>
</dbReference>
<proteinExistence type="predicted"/>
<gene>
    <name evidence="10" type="ORF">PROFUN_08010</name>
</gene>
<dbReference type="FunCoup" id="A0A2P6MVC6">
    <property type="interactions" value="656"/>
</dbReference>
<accession>A0A2P6MVC6</accession>
<evidence type="ECO:0000259" key="9">
    <source>
        <dbReference type="SMART" id="SM01035"/>
    </source>
</evidence>
<evidence type="ECO:0000256" key="1">
    <source>
        <dbReference type="ARBA" id="ARBA00004604"/>
    </source>
</evidence>
<evidence type="ECO:0000256" key="7">
    <source>
        <dbReference type="PROSITE-ProRule" id="PRU00221"/>
    </source>
</evidence>
<name>A0A2P6MVC6_9EUKA</name>
<dbReference type="InterPro" id="IPR001680">
    <property type="entry name" value="WD40_rpt"/>
</dbReference>
<keyword evidence="6" id="KW-0539">Nucleus</keyword>
<reference evidence="10 11" key="1">
    <citation type="journal article" date="2018" name="Genome Biol. Evol.">
        <title>Multiple Roots of Fruiting Body Formation in Amoebozoa.</title>
        <authorList>
            <person name="Hillmann F."/>
            <person name="Forbes G."/>
            <person name="Novohradska S."/>
            <person name="Ferling I."/>
            <person name="Riege K."/>
            <person name="Groth M."/>
            <person name="Westermann M."/>
            <person name="Marz M."/>
            <person name="Spaller T."/>
            <person name="Winckler T."/>
            <person name="Schaap P."/>
            <person name="Glockner G."/>
        </authorList>
    </citation>
    <scope>NUCLEOTIDE SEQUENCE [LARGE SCALE GENOMIC DNA]</scope>
    <source>
        <strain evidence="10 11">Jena</strain>
    </source>
</reference>
<feature type="region of interest" description="Disordered" evidence="8">
    <location>
        <begin position="1"/>
        <end position="103"/>
    </location>
</feature>
<dbReference type="InterPro" id="IPR012953">
    <property type="entry name" value="BOP1_N_dom"/>
</dbReference>
<evidence type="ECO:0000256" key="2">
    <source>
        <dbReference type="ARBA" id="ARBA00022517"/>
    </source>
</evidence>
<dbReference type="Pfam" id="PF00400">
    <property type="entry name" value="WD40"/>
    <property type="match status" value="3"/>
</dbReference>
<dbReference type="PROSITE" id="PS50294">
    <property type="entry name" value="WD_REPEATS_REGION"/>
    <property type="match status" value="2"/>
</dbReference>
<dbReference type="FunFam" id="2.130.10.10:FF:000061">
    <property type="entry name" value="Ribosome biogenesis protein BOP1 homolog"/>
    <property type="match status" value="1"/>
</dbReference>
<dbReference type="InterPro" id="IPR019775">
    <property type="entry name" value="WD40_repeat_CS"/>
</dbReference>
<dbReference type="AlphaFoldDB" id="A0A2P6MVC6"/>
<dbReference type="SUPFAM" id="SSF50978">
    <property type="entry name" value="WD40 repeat-like"/>
    <property type="match status" value="1"/>
</dbReference>
<evidence type="ECO:0000256" key="3">
    <source>
        <dbReference type="ARBA" id="ARBA00022552"/>
    </source>
</evidence>
<protein>
    <submittedName>
        <fullName evidence="10">Ribosome biogenesis protein bop1-like</fullName>
    </submittedName>
</protein>
<evidence type="ECO:0000256" key="4">
    <source>
        <dbReference type="ARBA" id="ARBA00022574"/>
    </source>
</evidence>
<dbReference type="GO" id="GO:0043021">
    <property type="term" value="F:ribonucleoprotein complex binding"/>
    <property type="evidence" value="ECO:0007669"/>
    <property type="project" value="TreeGrafter"/>
</dbReference>
<keyword evidence="2" id="KW-0690">Ribosome biogenesis</keyword>
<dbReference type="PANTHER" id="PTHR17605:SF0">
    <property type="entry name" value="RIBOSOME BIOGENESIS PROTEIN BOP1"/>
    <property type="match status" value="1"/>
</dbReference>
<evidence type="ECO:0000256" key="5">
    <source>
        <dbReference type="ARBA" id="ARBA00022737"/>
    </source>
</evidence>
<dbReference type="InParanoid" id="A0A2P6MVC6"/>
<dbReference type="GO" id="GO:0070545">
    <property type="term" value="C:PeBoW complex"/>
    <property type="evidence" value="ECO:0007669"/>
    <property type="project" value="TreeGrafter"/>
</dbReference>
<dbReference type="OrthoDB" id="5571054at2759"/>
<dbReference type="EMBL" id="MDYQ01000372">
    <property type="protein sequence ID" value="PRP75644.1"/>
    <property type="molecule type" value="Genomic_DNA"/>
</dbReference>
<dbReference type="InterPro" id="IPR015943">
    <property type="entry name" value="WD40/YVTN_repeat-like_dom_sf"/>
</dbReference>
<comment type="subcellular location">
    <subcellularLocation>
        <location evidence="1">Nucleus</location>
        <location evidence="1">Nucleolus</location>
    </subcellularLocation>
</comment>
<dbReference type="STRING" id="1890364.A0A2P6MVC6"/>
<feature type="domain" description="BOP1 N-terminal" evidence="9">
    <location>
        <begin position="147"/>
        <end position="413"/>
    </location>
</feature>
<evidence type="ECO:0000256" key="6">
    <source>
        <dbReference type="ARBA" id="ARBA00023242"/>
    </source>
</evidence>
<keyword evidence="3" id="KW-0698">rRNA processing</keyword>
<sequence>MKRRQQPVKNLKKEAEEEEVKVTLPSVDDLRIKDDATIDDGEESPEDSDGDVESEEDSGNSEEEVIEYATDEDPEEEEEEEEDVDDVFPLIDRKKDEEAEEDIQQNQAFYQRYHKDGSTYFGDDSSSDEEWGDTTKNRVGQIPMEYYKDYDHIGYNLEGKKIGKPEETKDSIDKFLDMTDNPDYYRTVWDDVNQREVVLSKEDFDIVKMIVKKKTLTPLSSDDFYLDSVPNKNSIHPVTNIERRKAAFLPNTFEIKKINRILRAMEKGLIKIRTPQEIEEDKEEQRRNATYELWGDDGKLVEDVKRRTILPVNRVRPPMHAESYNPPPEYILNEKELKLRKKWADWHGKRAFIPQKYNSLHEIPSYPLRWKEMHERFQDLMHAARMKPKPKKYFSMEQLLPDLPKPEELRPYPTSLSIIYEGHTKKVRCVSVDPTGQWIVTGSDDKTARIWEVSNGRCCHLFHFDEPVVHVAWNPNPSKHVIAIATDTYLFIANAMVGIPEVVESCDEMFERIGKLSSSKKAWFPATQKHQKTGIRFKLVMKGAVEYVSWHKQGDYLISVSPDNTHKNEILLVHQLSTKKTQHIFKNPHGKITCAKFHPSRPLIYVATQTAVKIYNLSNMTCEKKFKSGVKYISSIDIHPKGDNFILSSYDKKVAWFDEELSTKAYKTMKYHRAAVRKVAFHPSYPLFASCSDDLHVQIFHASVYDELDKNAMIVPLRILRGHTEKEGLGVLDLCWHPSQPWIFSAGGDHTVRLWV</sequence>
<feature type="compositionally biased region" description="Acidic residues" evidence="8">
    <location>
        <begin position="37"/>
        <end position="86"/>
    </location>
</feature>
<dbReference type="Pfam" id="PF08145">
    <property type="entry name" value="BOP1NT"/>
    <property type="match status" value="1"/>
</dbReference>
<dbReference type="PROSITE" id="PS00678">
    <property type="entry name" value="WD_REPEATS_1"/>
    <property type="match status" value="1"/>
</dbReference>
<dbReference type="InterPro" id="IPR028598">
    <property type="entry name" value="BOP1/Erb1"/>
</dbReference>
<evidence type="ECO:0000313" key="10">
    <source>
        <dbReference type="EMBL" id="PRP75644.1"/>
    </source>
</evidence>
<dbReference type="SMART" id="SM00320">
    <property type="entry name" value="WD40"/>
    <property type="match status" value="7"/>
</dbReference>
<keyword evidence="5" id="KW-0677">Repeat</keyword>
<comment type="caution">
    <text evidence="10">The sequence shown here is derived from an EMBL/GenBank/DDBJ whole genome shotgun (WGS) entry which is preliminary data.</text>
</comment>
<organism evidence="10 11">
    <name type="scientific">Planoprotostelium fungivorum</name>
    <dbReference type="NCBI Taxonomy" id="1890364"/>
    <lineage>
        <taxon>Eukaryota</taxon>
        <taxon>Amoebozoa</taxon>
        <taxon>Evosea</taxon>
        <taxon>Variosea</taxon>
        <taxon>Cavosteliida</taxon>
        <taxon>Cavosteliaceae</taxon>
        <taxon>Planoprotostelium</taxon>
    </lineage>
</organism>
<dbReference type="SMART" id="SM01035">
    <property type="entry name" value="BOP1NT"/>
    <property type="match status" value="1"/>
</dbReference>
<dbReference type="CDD" id="cd00200">
    <property type="entry name" value="WD40"/>
    <property type="match status" value="1"/>
</dbReference>
<evidence type="ECO:0000256" key="8">
    <source>
        <dbReference type="SAM" id="MobiDB-lite"/>
    </source>
</evidence>
<keyword evidence="11" id="KW-1185">Reference proteome</keyword>
<evidence type="ECO:0000313" key="11">
    <source>
        <dbReference type="Proteomes" id="UP000241769"/>
    </source>
</evidence>
<dbReference type="PANTHER" id="PTHR17605">
    <property type="entry name" value="RIBOSOME BIOGENESIS PROTEIN BOP1 BLOCK OF PROLIFERATION 1 PROTEIN"/>
    <property type="match status" value="1"/>
</dbReference>
<dbReference type="GO" id="GO:0030687">
    <property type="term" value="C:preribosome, large subunit precursor"/>
    <property type="evidence" value="ECO:0007669"/>
    <property type="project" value="TreeGrafter"/>
</dbReference>
<dbReference type="Proteomes" id="UP000241769">
    <property type="component" value="Unassembled WGS sequence"/>
</dbReference>
<dbReference type="Gene3D" id="2.130.10.10">
    <property type="entry name" value="YVTN repeat-like/Quinoprotein amine dehydrogenase"/>
    <property type="match status" value="1"/>
</dbReference>
<dbReference type="InterPro" id="IPR036322">
    <property type="entry name" value="WD40_repeat_dom_sf"/>
</dbReference>
<feature type="repeat" description="WD" evidence="7">
    <location>
        <begin position="420"/>
        <end position="461"/>
    </location>
</feature>
<dbReference type="GO" id="GO:0000463">
    <property type="term" value="P:maturation of LSU-rRNA from tricistronic rRNA transcript (SSU-rRNA, 5.8S rRNA, LSU-rRNA)"/>
    <property type="evidence" value="ECO:0007669"/>
    <property type="project" value="TreeGrafter"/>
</dbReference>